<dbReference type="Pfam" id="PF03104">
    <property type="entry name" value="DNA_pol_B_exo1"/>
    <property type="match status" value="1"/>
</dbReference>
<feature type="region of interest" description="Disordered" evidence="23">
    <location>
        <begin position="2902"/>
        <end position="2929"/>
    </location>
</feature>
<proteinExistence type="inferred from homology"/>
<evidence type="ECO:0000256" key="12">
    <source>
        <dbReference type="ARBA" id="ARBA00022771"/>
    </source>
</evidence>
<dbReference type="PROSITE" id="PS01358">
    <property type="entry name" value="ZF_RANBP2_1"/>
    <property type="match status" value="2"/>
</dbReference>
<comment type="subunit">
    <text evidence="21">Forms DNA polymerase zeta with REV7.</text>
</comment>
<evidence type="ECO:0000256" key="19">
    <source>
        <dbReference type="ARBA" id="ARBA00023242"/>
    </source>
</evidence>
<evidence type="ECO:0000256" key="14">
    <source>
        <dbReference type="ARBA" id="ARBA00022932"/>
    </source>
</evidence>
<dbReference type="Pfam" id="PF14260">
    <property type="entry name" value="zf-C4pol"/>
    <property type="match status" value="1"/>
</dbReference>
<reference evidence="26" key="2">
    <citation type="submission" date="2025-08" db="UniProtKB">
        <authorList>
            <consortium name="RefSeq"/>
        </authorList>
    </citation>
    <scope>IDENTIFICATION</scope>
</reference>
<feature type="compositionally biased region" description="Polar residues" evidence="23">
    <location>
        <begin position="2661"/>
        <end position="2670"/>
    </location>
</feature>
<dbReference type="GO" id="GO:0051539">
    <property type="term" value="F:4 iron, 4 sulfur cluster binding"/>
    <property type="evidence" value="ECO:0007669"/>
    <property type="project" value="UniProtKB-KW"/>
</dbReference>
<dbReference type="EC" id="2.7.7.7" evidence="4"/>
<feature type="region of interest" description="Disordered" evidence="23">
    <location>
        <begin position="545"/>
        <end position="593"/>
    </location>
</feature>
<dbReference type="InterPro" id="IPR006133">
    <property type="entry name" value="DNA-dir_DNA_pol_B_exonuc"/>
</dbReference>
<dbReference type="InterPro" id="IPR025687">
    <property type="entry name" value="Znf-C4pol"/>
</dbReference>
<dbReference type="Gene3D" id="3.30.342.10">
    <property type="entry name" value="DNA Polymerase, chain B, domain 1"/>
    <property type="match status" value="1"/>
</dbReference>
<dbReference type="InterPro" id="IPR012337">
    <property type="entry name" value="RNaseH-like_sf"/>
</dbReference>
<keyword evidence="19" id="KW-0539">Nucleus</keyword>
<dbReference type="InterPro" id="IPR017964">
    <property type="entry name" value="DNA-dir_DNA_pol_B_CS"/>
</dbReference>
<evidence type="ECO:0000256" key="10">
    <source>
        <dbReference type="ARBA" id="ARBA00022723"/>
    </source>
</evidence>
<evidence type="ECO:0000256" key="20">
    <source>
        <dbReference type="ARBA" id="ARBA00049244"/>
    </source>
</evidence>
<name>A0AB32WGX3_THECC</name>
<dbReference type="Pfam" id="PF00136">
    <property type="entry name" value="DNA_pol_B"/>
    <property type="match status" value="1"/>
</dbReference>
<evidence type="ECO:0000256" key="15">
    <source>
        <dbReference type="ARBA" id="ARBA00023004"/>
    </source>
</evidence>
<comment type="catalytic activity">
    <reaction evidence="20">
        <text>DNA(n) + a 2'-deoxyribonucleoside 5'-triphosphate = DNA(n+1) + diphosphate</text>
        <dbReference type="Rhea" id="RHEA:22508"/>
        <dbReference type="Rhea" id="RHEA-COMP:17339"/>
        <dbReference type="Rhea" id="RHEA-COMP:17340"/>
        <dbReference type="ChEBI" id="CHEBI:33019"/>
        <dbReference type="ChEBI" id="CHEBI:61560"/>
        <dbReference type="ChEBI" id="CHEBI:173112"/>
        <dbReference type="EC" id="2.7.7.7"/>
    </reaction>
</comment>
<dbReference type="InterPro" id="IPR036443">
    <property type="entry name" value="Znf_RanBP2_sf"/>
</dbReference>
<protein>
    <recommendedName>
        <fullName evidence="5">DNA polymerase zeta catalytic subunit</fullName>
        <ecNumber evidence="4">2.7.7.7</ecNumber>
    </recommendedName>
</protein>
<dbReference type="SMART" id="SM00547">
    <property type="entry name" value="ZnF_RBZ"/>
    <property type="match status" value="2"/>
</dbReference>
<dbReference type="GO" id="GO:0006281">
    <property type="term" value="P:DNA repair"/>
    <property type="evidence" value="ECO:0007669"/>
    <property type="project" value="UniProtKB-KW"/>
</dbReference>
<feature type="region of interest" description="Disordered" evidence="23">
    <location>
        <begin position="2443"/>
        <end position="2466"/>
    </location>
</feature>
<dbReference type="KEGG" id="tcc:18600364"/>
<dbReference type="RefSeq" id="XP_017977037.1">
    <property type="nucleotide sequence ID" value="XM_018121548.1"/>
</dbReference>
<evidence type="ECO:0000256" key="16">
    <source>
        <dbReference type="ARBA" id="ARBA00023014"/>
    </source>
</evidence>
<dbReference type="Pfam" id="PF24065">
    <property type="entry name" value="REV3_N"/>
    <property type="match status" value="1"/>
</dbReference>
<keyword evidence="16" id="KW-0411">Iron-sulfur</keyword>
<keyword evidence="17" id="KW-0238">DNA-binding</keyword>
<dbReference type="Gene3D" id="1.10.132.60">
    <property type="entry name" value="DNA polymerase family B, C-terminal domain"/>
    <property type="match status" value="1"/>
</dbReference>
<evidence type="ECO:0000256" key="22">
    <source>
        <dbReference type="PROSITE-ProRule" id="PRU00322"/>
    </source>
</evidence>
<evidence type="ECO:0000256" key="7">
    <source>
        <dbReference type="ARBA" id="ARBA00022679"/>
    </source>
</evidence>
<dbReference type="SUPFAM" id="SSF90209">
    <property type="entry name" value="Ran binding protein zinc finger-like"/>
    <property type="match status" value="1"/>
</dbReference>
<dbReference type="PROSITE" id="PS50199">
    <property type="entry name" value="ZF_RANBP2_2"/>
    <property type="match status" value="2"/>
</dbReference>
<organism evidence="25 26">
    <name type="scientific">Theobroma cacao</name>
    <name type="common">Cacao</name>
    <name type="synonym">Cocoa</name>
    <dbReference type="NCBI Taxonomy" id="3641"/>
    <lineage>
        <taxon>Eukaryota</taxon>
        <taxon>Viridiplantae</taxon>
        <taxon>Streptophyta</taxon>
        <taxon>Embryophyta</taxon>
        <taxon>Tracheophyta</taxon>
        <taxon>Spermatophyta</taxon>
        <taxon>Magnoliopsida</taxon>
        <taxon>eudicotyledons</taxon>
        <taxon>Gunneridae</taxon>
        <taxon>Pentapetalae</taxon>
        <taxon>rosids</taxon>
        <taxon>malvids</taxon>
        <taxon>Malvales</taxon>
        <taxon>Malvaceae</taxon>
        <taxon>Byttnerioideae</taxon>
        <taxon>Theobroma</taxon>
    </lineage>
</organism>
<evidence type="ECO:0000313" key="26">
    <source>
        <dbReference type="RefSeq" id="XP_017977037.1"/>
    </source>
</evidence>
<dbReference type="GO" id="GO:0019985">
    <property type="term" value="P:translesion synthesis"/>
    <property type="evidence" value="ECO:0007669"/>
    <property type="project" value="InterPro"/>
</dbReference>
<keyword evidence="10" id="KW-0479">Metal-binding</keyword>
<dbReference type="FunFam" id="3.30.342.10:FF:000014">
    <property type="entry name" value="DNA polymerase"/>
    <property type="match status" value="1"/>
</dbReference>
<dbReference type="GeneID" id="18600364"/>
<keyword evidence="7" id="KW-0808">Transferase</keyword>
<dbReference type="Pfam" id="PF00641">
    <property type="entry name" value="Zn_ribbon_RanBP"/>
    <property type="match status" value="2"/>
</dbReference>
<reference evidence="25" key="1">
    <citation type="journal article" date="1997" name="Nucleic Acids Res.">
        <title>tRNAscan-SE: a program for improved detection of transfer RNA genes in genomic sequence.</title>
        <authorList>
            <person name="Lowe T.M."/>
            <person name="Eddy S.R."/>
        </authorList>
    </citation>
    <scope>NUCLEOTIDE SEQUENCE [LARGE SCALE GENOMIC DNA]</scope>
    <source>
        <strain evidence="25">r\B97-61/B2</strain>
    </source>
</reference>
<dbReference type="Gene3D" id="1.10.287.690">
    <property type="entry name" value="Helix hairpin bin"/>
    <property type="match status" value="1"/>
</dbReference>
<evidence type="ECO:0000256" key="11">
    <source>
        <dbReference type="ARBA" id="ARBA00022763"/>
    </source>
</evidence>
<keyword evidence="6" id="KW-0004">4Fe-4S</keyword>
<evidence type="ECO:0000256" key="3">
    <source>
        <dbReference type="ARBA" id="ARBA00005755"/>
    </source>
</evidence>
<feature type="region of interest" description="Disordered" evidence="23">
    <location>
        <begin position="2591"/>
        <end position="2890"/>
    </location>
</feature>
<dbReference type="InterPro" id="IPR043502">
    <property type="entry name" value="DNA/RNA_pol_sf"/>
</dbReference>
<dbReference type="CDD" id="cd05534">
    <property type="entry name" value="POLBc_zeta"/>
    <property type="match status" value="1"/>
</dbReference>
<dbReference type="InterPro" id="IPR056447">
    <property type="entry name" value="REV3_N"/>
</dbReference>
<keyword evidence="9" id="KW-0235">DNA replication</keyword>
<dbReference type="PRINTS" id="PR00106">
    <property type="entry name" value="DNAPOLB"/>
</dbReference>
<keyword evidence="11" id="KW-0227">DNA damage</keyword>
<dbReference type="GO" id="GO:0003677">
    <property type="term" value="F:DNA binding"/>
    <property type="evidence" value="ECO:0007669"/>
    <property type="project" value="UniProtKB-KW"/>
</dbReference>
<evidence type="ECO:0000256" key="6">
    <source>
        <dbReference type="ARBA" id="ARBA00022485"/>
    </source>
</evidence>
<dbReference type="PANTHER" id="PTHR45812:SF1">
    <property type="entry name" value="DNA POLYMERASE ZETA CATALYTIC SUBUNIT"/>
    <property type="match status" value="1"/>
</dbReference>
<feature type="compositionally biased region" description="Polar residues" evidence="23">
    <location>
        <begin position="2172"/>
        <end position="2186"/>
    </location>
</feature>
<dbReference type="PROSITE" id="PS00116">
    <property type="entry name" value="DNA_POLYMERASE_B"/>
    <property type="match status" value="1"/>
</dbReference>
<dbReference type="GO" id="GO:0006260">
    <property type="term" value="P:DNA replication"/>
    <property type="evidence" value="ECO:0007669"/>
    <property type="project" value="UniProtKB-KW"/>
</dbReference>
<dbReference type="Proteomes" id="UP000694886">
    <property type="component" value="Chromosome 5"/>
</dbReference>
<evidence type="ECO:0000256" key="2">
    <source>
        <dbReference type="ARBA" id="ARBA00004123"/>
    </source>
</evidence>
<dbReference type="FunFam" id="3.30.420.10:FF:000082">
    <property type="entry name" value="DNA polymerase"/>
    <property type="match status" value="1"/>
</dbReference>
<feature type="compositionally biased region" description="Low complexity" evidence="23">
    <location>
        <begin position="2791"/>
        <end position="2802"/>
    </location>
</feature>
<feature type="region of interest" description="Disordered" evidence="23">
    <location>
        <begin position="823"/>
        <end position="854"/>
    </location>
</feature>
<dbReference type="CDD" id="cd05778">
    <property type="entry name" value="DNA_polB_zeta_exo"/>
    <property type="match status" value="1"/>
</dbReference>
<feature type="region of interest" description="Disordered" evidence="23">
    <location>
        <begin position="2083"/>
        <end position="2108"/>
    </location>
</feature>
<evidence type="ECO:0000259" key="24">
    <source>
        <dbReference type="PROSITE" id="PS50199"/>
    </source>
</evidence>
<dbReference type="FunFam" id="4.10.1060.10:FF:000014">
    <property type="entry name" value="Putative zinc finger, RanBP2-type"/>
    <property type="match status" value="1"/>
</dbReference>
<evidence type="ECO:0000256" key="17">
    <source>
        <dbReference type="ARBA" id="ARBA00023125"/>
    </source>
</evidence>
<keyword evidence="14" id="KW-0239">DNA-directed DNA polymerase</keyword>
<sequence length="2929" mass="327166">MSNSQPDSNVFSVRIVSIDHYMARPISGYDTCYSSFQGERVNEVPVIRIYGSTPAGQKTCLHIHRALPYLYVPLVDILPQGSHTHQEDHACADALALALEKALKLKVGAGSKRQHVHGCSLVRAKKFYGYRSSEELFVKIYLYYPHDVSRAANLLLAGAVLDKSLQPHESHIPFILQFLVDYNLYGMGHLHLSRMKFRNPIPDLSHPRKINNCGQHGQKMDDLTLKAAGFQADSSRDVCINSPVWISSTIPGEWMWHVSAELDVSSDQDICHVKRQSLCELEGDATLDDILNQQFKIYTSLSQTCSDVKMVQSLIPIWEEECERTGMHEMALPSYPDRPLSEDVLKALSLGVGFEDELMKLCSKVEETLSHNELGFEQSVIPSANEENLVGPTHINLNHTVPQALSCSKEQSLLGSLSQHCKPCEKEMNAASSEKKDVCPELLSVGEILSSQTATDTEALGLLAWLANSHAADDINSDDELVRETILTPLLPATTIDKVLEKASIDYESESQKECQDILDSVGDLIEFDGLKERNSHSYDHIQISSGKHIPQTDGSSDDLGLSPSAGSVANSSKADMKTELKRSSQDTSKTFSTKRKRKKLLWGSLPLSVTGKGKDNSDSVSFNITEACADEIKECLGTSFSAENDLGKASDPLNKNAHASDDKQEAGILVECTVRDLMRRKRSRRIEPADCGSVRSENVHLKMEKGKDSFFCPKQLNFHGSHNELDKKGPGSLNHSPSLANEQKEFPEAVGFKPTHSDSVYCTLPQLSGISNPAQANTGHPEQMGKKLALNFYPKKHDSAISIGHCETYKGKEFDFRVTSAESRNSDAHTSKAHKEIDSPDERLQQTDTNGSWCLSASPRTHKMLGMDGYIHETYYEGEISLSADKPVGIDATTDKSYPQNEDCGGGKQGCITGLVVDVEAKPVELIGMTFCKKPPTADWNDGATENVTHLPTTQHSPSLFNEENCQGTSGRALDEVLPFFSRGCEEEKEVQNKCLGNNNSNFHQEAALGVPIHYQNDGSFLYLLTPVSSPPSPDSVYRWLSCDEEGSHRQSNAVSAESPSLTGSTECLIASENSSPVNCNEALTKSSSKYHMTSMLEQGHPEKNMVLGSEVKSCSNESRTPCQSEENIRTVNACADGSQDMSQISGPDGKSRPTPLSQIGFRDPASVGAGQQLTLLSLEVHTESRGDLRPDPRFDAVNVVALAIQNDNDSETEVHVLLYSKTGFYQRNLDGIFGLKVFVFSEEKHLFGQFMKILCSLDPDILMGWDVQGGSLGFLAERAAYLGIGLLNKISRTPSETKIKAEETNISQKGSQEELLSKPLIADSIVMEDAIIEDEWGRTHASGVHVGGRIVLNVWRLMRGEVKLNMYTVEAVAESVLRQKIPSIPYKVLTKWFSSGPAQARYRCVEYVVERAKLNLQIMNKLDMINRTSELARVFGIDFFSVLSRGSQFRVESMFLRLAHTQNYLAISPGNQQVASQPAMECLPLVMEPESGFYADPVVVLDFQSLYPSMIIAYNLCFCTCLGKIANSKVNTLGVSSYAPDPNVLRNLKDQVLLTPNGVMYVPSKVRKGVLPRLLEEILSTRIMVKQAMKKLTPSQQVLQRIFNARQLALKLIANVTYGYTAAGFSGRMPCAELADSIVQCGRSTLEKAISYVNAHEKWRANVIYGDTDSMFVLLKGRTVKESFKIGHEIASAITAMNPNPVTLKMEKVYHPCFLLTKKRYVGYSYESPDQVKPVFDAKGIETVRRDTCGAVAKTMEQSLRLFFEHQDIPKVKAYLHRQWTRILSGRVSLQDFVFAKEVRLGTYSTKVGSLPPAAIVATKAMRADLRAEPRYAERVPYVVIHGEPGARLVDMVVDPLELLAINSPYRLNDLYYINKQIIPALQRVFGLVGADLNRWFSEMPRLAREAFGKCGVHALNPQRTRIDYYYLSKHCILCGDLVQASAHLCGKCSENETAAATAIVGRTSKSEREMQHLVAICRHCGGGDWLVESGVKCNSLACSVFYERRKVQKELQGLSAVATDKGLYPKCMFNSSLTLFEPRRKKKMAQSPFTLLLLKRLSLSSKIPLKLNNFSPSPIFTTTKSKPFSSASPQPAVSTTQDPPKPTSLSARMSFVFDQIDQIERQRQQQSVQYDDTLQRIRAWRQSKKEAQATQQQFQPKEQSPESGIAKNDASTTDFTLSDSPELTESRNGDALRRIRAWRESKHVENKECSEGETAKNEANSSVFCTDPVAELGELERQKGNEVELVHPWPEWIELMERLVQQNYFDHKRRDEGKMVEELGFDLSNVVEEVKDNAGIDFKDFRTVQTACLNFGKDRFDILRSLSRQDVQNLVGFGCPSADKKVVFSAKLLRKHVHLDEGDVCSSCSLRNSCERAYLLTNKEDEARTIDVMRVLLTYGFHSMNGSVINESVIKQKSVKNVVRKLLHEVVKLSAVPIDPNLPPPVIKKPPPKVKQPPPPPKKRVGRDDIEMKKGDWLCPKCDFMNFAKNTVCLQCDAKRPKRQLLPGEWECPECNFLNYRRNMACFHCDCKRPPDAFLESKVQEMQPGPRTRLEKVAHRPEVSNAWNFDFDDDESDGADVAAFEYADSPVMSEASPLDNQTHGGKFRGLEDDFDTAGRSSRVHERKYSDIDSSKHGMGFDDFDDEDDIDSYEIDTHRNNPRQKASYSDNEVFSEPEDIKGSNNSSPARRGTRFPSHSKSSKHMHKNVALSGSEDDELDFDSDEELSVHPKWKSSHVADSKHRGRGASKDLSFGSDEDLDLDSDGDDGFGNFRSKGRRQEKRSYGRGNFQRGGSSNFEGGSFSDLEGPHSRRNGSRGSKTGSGRRGNNVRHPGDYNFRKDSRSWSNTKMDDGRNYPGDHFDKSYRGSRGDKGRLREDDYRRQRKDNNMQKFKGPRQYGVFENRRRGRSHEYSIGSDDPSEFRNSRRVIER</sequence>
<keyword evidence="12 22" id="KW-0863">Zinc-finger</keyword>
<feature type="compositionally biased region" description="Acidic residues" evidence="23">
    <location>
        <begin position="2754"/>
        <end position="2766"/>
    </location>
</feature>
<dbReference type="Gramene" id="Tc05v2_t025020.1">
    <property type="protein sequence ID" value="Tc05v2_p025020.1"/>
    <property type="gene ID" value="Tc05v2_g025020"/>
</dbReference>
<feature type="compositionally biased region" description="Basic and acidic residues" evidence="23">
    <location>
        <begin position="2621"/>
        <end position="2638"/>
    </location>
</feature>
<dbReference type="SUPFAM" id="SSF56672">
    <property type="entry name" value="DNA/RNA polymerases"/>
    <property type="match status" value="1"/>
</dbReference>
<dbReference type="GO" id="GO:0005634">
    <property type="term" value="C:nucleus"/>
    <property type="evidence" value="ECO:0007669"/>
    <property type="project" value="UniProtKB-SubCell"/>
</dbReference>
<evidence type="ECO:0000256" key="9">
    <source>
        <dbReference type="ARBA" id="ARBA00022705"/>
    </source>
</evidence>
<evidence type="ECO:0000256" key="8">
    <source>
        <dbReference type="ARBA" id="ARBA00022695"/>
    </source>
</evidence>
<feature type="compositionally biased region" description="Polar residues" evidence="23">
    <location>
        <begin position="2151"/>
        <end position="2165"/>
    </location>
</feature>
<dbReference type="InterPro" id="IPR001876">
    <property type="entry name" value="Znf_RanBP2"/>
</dbReference>
<dbReference type="GO" id="GO:0000166">
    <property type="term" value="F:nucleotide binding"/>
    <property type="evidence" value="ECO:0007669"/>
    <property type="project" value="InterPro"/>
</dbReference>
<feature type="compositionally biased region" description="Basic and acidic residues" evidence="23">
    <location>
        <begin position="575"/>
        <end position="585"/>
    </location>
</feature>
<feature type="compositionally biased region" description="Acidic residues" evidence="23">
    <location>
        <begin position="2640"/>
        <end position="2652"/>
    </location>
</feature>
<evidence type="ECO:0000256" key="13">
    <source>
        <dbReference type="ARBA" id="ARBA00022833"/>
    </source>
</evidence>
<evidence type="ECO:0000256" key="1">
    <source>
        <dbReference type="ARBA" id="ARBA00001966"/>
    </source>
</evidence>
<dbReference type="InterPro" id="IPR030559">
    <property type="entry name" value="PolZ_Rev3"/>
</dbReference>
<dbReference type="PANTHER" id="PTHR45812">
    <property type="entry name" value="DNA POLYMERASE ZETA CATALYTIC SUBUNIT"/>
    <property type="match status" value="1"/>
</dbReference>
<feature type="compositionally biased region" description="Low complexity" evidence="23">
    <location>
        <begin position="554"/>
        <end position="568"/>
    </location>
</feature>
<feature type="domain" description="RanBP2-type" evidence="24">
    <location>
        <begin position="2505"/>
        <end position="2534"/>
    </location>
</feature>
<dbReference type="InterPro" id="IPR006172">
    <property type="entry name" value="DNA-dir_DNA_pol_B"/>
</dbReference>
<dbReference type="FunFam" id="1.10.287.690:FF:000002">
    <property type="entry name" value="DNA polymerase zeta"/>
    <property type="match status" value="1"/>
</dbReference>
<dbReference type="InterPro" id="IPR036397">
    <property type="entry name" value="RNaseH_sf"/>
</dbReference>
<dbReference type="InterPro" id="IPR006134">
    <property type="entry name" value="DNA-dir_DNA_pol_B_multi_dom"/>
</dbReference>
<keyword evidence="15" id="KW-0408">Iron</keyword>
<comment type="subcellular location">
    <subcellularLocation>
        <location evidence="2">Nucleus</location>
    </subcellularLocation>
</comment>
<feature type="compositionally biased region" description="Basic and acidic residues" evidence="23">
    <location>
        <begin position="2918"/>
        <end position="2929"/>
    </location>
</feature>
<evidence type="ECO:0000313" key="25">
    <source>
        <dbReference type="Proteomes" id="UP000694886"/>
    </source>
</evidence>
<dbReference type="InterPro" id="IPR042087">
    <property type="entry name" value="DNA_pol_B_thumb"/>
</dbReference>
<feature type="compositionally biased region" description="Acidic residues" evidence="23">
    <location>
        <begin position="2712"/>
        <end position="2724"/>
    </location>
</feature>
<keyword evidence="8" id="KW-0548">Nucleotidyltransferase</keyword>
<evidence type="ECO:0000256" key="23">
    <source>
        <dbReference type="SAM" id="MobiDB-lite"/>
    </source>
</evidence>
<accession>A0AB32WGX3</accession>
<dbReference type="GO" id="GO:0008270">
    <property type="term" value="F:zinc ion binding"/>
    <property type="evidence" value="ECO:0007669"/>
    <property type="project" value="UniProtKB-KW"/>
</dbReference>
<dbReference type="Gene3D" id="3.30.420.10">
    <property type="entry name" value="Ribonuclease H-like superfamily/Ribonuclease H"/>
    <property type="match status" value="1"/>
</dbReference>
<feature type="region of interest" description="Disordered" evidence="23">
    <location>
        <begin position="2144"/>
        <end position="2192"/>
    </location>
</feature>
<feature type="compositionally biased region" description="Pro residues" evidence="23">
    <location>
        <begin position="2443"/>
        <end position="2459"/>
    </location>
</feature>
<feature type="domain" description="RanBP2-type" evidence="24">
    <location>
        <begin position="2472"/>
        <end position="2501"/>
    </location>
</feature>
<evidence type="ECO:0000256" key="21">
    <source>
        <dbReference type="ARBA" id="ARBA00066055"/>
    </source>
</evidence>
<dbReference type="GO" id="GO:0016035">
    <property type="term" value="C:zeta DNA polymerase complex"/>
    <property type="evidence" value="ECO:0007669"/>
    <property type="project" value="InterPro"/>
</dbReference>
<dbReference type="FunFam" id="1.10.132.60:FF:000007">
    <property type="entry name" value="DNA polymerase"/>
    <property type="match status" value="1"/>
</dbReference>
<feature type="compositionally biased region" description="Basic and acidic residues" evidence="23">
    <location>
        <begin position="825"/>
        <end position="846"/>
    </location>
</feature>
<dbReference type="SUPFAM" id="SSF53098">
    <property type="entry name" value="Ribonuclease H-like"/>
    <property type="match status" value="1"/>
</dbReference>
<evidence type="ECO:0000256" key="5">
    <source>
        <dbReference type="ARBA" id="ARBA00021589"/>
    </source>
</evidence>
<dbReference type="GO" id="GO:0003887">
    <property type="term" value="F:DNA-directed DNA polymerase activity"/>
    <property type="evidence" value="ECO:0007669"/>
    <property type="project" value="UniProtKB-KW"/>
</dbReference>
<feature type="compositionally biased region" description="Basic and acidic residues" evidence="23">
    <location>
        <begin position="2830"/>
        <end position="2886"/>
    </location>
</feature>
<gene>
    <name evidence="26" type="primary">LOC18600364</name>
</gene>
<keyword evidence="18" id="KW-0234">DNA repair</keyword>
<dbReference type="Gene3D" id="3.90.1600.10">
    <property type="entry name" value="Palm domain of DNA polymerase"/>
    <property type="match status" value="1"/>
</dbReference>
<dbReference type="InterPro" id="IPR023211">
    <property type="entry name" value="DNA_pol_palm_dom_sf"/>
</dbReference>
<dbReference type="Pfam" id="PF24055">
    <property type="entry name" value="POL3_N"/>
    <property type="match status" value="1"/>
</dbReference>
<keyword evidence="13" id="KW-0862">Zinc</keyword>
<evidence type="ECO:0000256" key="4">
    <source>
        <dbReference type="ARBA" id="ARBA00012417"/>
    </source>
</evidence>
<comment type="similarity">
    <text evidence="3">Belongs to the DNA polymerase type-B family.</text>
</comment>
<dbReference type="SMART" id="SM00486">
    <property type="entry name" value="POLBc"/>
    <property type="match status" value="1"/>
</dbReference>
<evidence type="ECO:0000256" key="18">
    <source>
        <dbReference type="ARBA" id="ARBA00023204"/>
    </source>
</evidence>
<comment type="cofactor">
    <cofactor evidence="1">
        <name>[4Fe-4S] cluster</name>
        <dbReference type="ChEBI" id="CHEBI:49883"/>
    </cofactor>
</comment>
<dbReference type="InterPro" id="IPR056435">
    <property type="entry name" value="DPOD/Z_N"/>
</dbReference>
<dbReference type="Gene3D" id="4.10.1060.10">
    <property type="entry name" value="Zinc finger, RanBP2-type"/>
    <property type="match status" value="2"/>
</dbReference>